<dbReference type="AlphaFoldDB" id="A0A2P5F2T0"/>
<gene>
    <name evidence="1" type="ORF">TorRG33x02_121630</name>
</gene>
<dbReference type="Proteomes" id="UP000237000">
    <property type="component" value="Unassembled WGS sequence"/>
</dbReference>
<protein>
    <submittedName>
        <fullName evidence="1">Uncharacterized protein</fullName>
    </submittedName>
</protein>
<sequence>MNVSKMRQNHLPSPPLPCILPFIPKPKFIANGAVVSTRSNPYRCRQAIIPSERQPDAATSRKVALLTVRVLLYSTPLSRRADCFQDKKLERFKEFLEHCLLLEIGLAFNWVEDECVRQKIIAN</sequence>
<accession>A0A2P5F2T0</accession>
<organism evidence="1 2">
    <name type="scientific">Trema orientale</name>
    <name type="common">Charcoal tree</name>
    <name type="synonym">Celtis orientalis</name>
    <dbReference type="NCBI Taxonomy" id="63057"/>
    <lineage>
        <taxon>Eukaryota</taxon>
        <taxon>Viridiplantae</taxon>
        <taxon>Streptophyta</taxon>
        <taxon>Embryophyta</taxon>
        <taxon>Tracheophyta</taxon>
        <taxon>Spermatophyta</taxon>
        <taxon>Magnoliopsida</taxon>
        <taxon>eudicotyledons</taxon>
        <taxon>Gunneridae</taxon>
        <taxon>Pentapetalae</taxon>
        <taxon>rosids</taxon>
        <taxon>fabids</taxon>
        <taxon>Rosales</taxon>
        <taxon>Cannabaceae</taxon>
        <taxon>Trema</taxon>
    </lineage>
</organism>
<evidence type="ECO:0000313" key="1">
    <source>
        <dbReference type="EMBL" id="PON92091.1"/>
    </source>
</evidence>
<keyword evidence="2" id="KW-1185">Reference proteome</keyword>
<reference evidence="2" key="1">
    <citation type="submission" date="2016-06" db="EMBL/GenBank/DDBJ databases">
        <title>Parallel loss of symbiosis genes in relatives of nitrogen-fixing non-legume Parasponia.</title>
        <authorList>
            <person name="Van Velzen R."/>
            <person name="Holmer R."/>
            <person name="Bu F."/>
            <person name="Rutten L."/>
            <person name="Van Zeijl A."/>
            <person name="Liu W."/>
            <person name="Santuari L."/>
            <person name="Cao Q."/>
            <person name="Sharma T."/>
            <person name="Shen D."/>
            <person name="Roswanjaya Y."/>
            <person name="Wardhani T."/>
            <person name="Kalhor M.S."/>
            <person name="Jansen J."/>
            <person name="Van den Hoogen J."/>
            <person name="Gungor B."/>
            <person name="Hartog M."/>
            <person name="Hontelez J."/>
            <person name="Verver J."/>
            <person name="Yang W.-C."/>
            <person name="Schijlen E."/>
            <person name="Repin R."/>
            <person name="Schilthuizen M."/>
            <person name="Schranz E."/>
            <person name="Heidstra R."/>
            <person name="Miyata K."/>
            <person name="Fedorova E."/>
            <person name="Kohlen W."/>
            <person name="Bisseling T."/>
            <person name="Smit S."/>
            <person name="Geurts R."/>
        </authorList>
    </citation>
    <scope>NUCLEOTIDE SEQUENCE [LARGE SCALE GENOMIC DNA]</scope>
    <source>
        <strain evidence="2">cv. RG33-2</strain>
    </source>
</reference>
<evidence type="ECO:0000313" key="2">
    <source>
        <dbReference type="Proteomes" id="UP000237000"/>
    </source>
</evidence>
<comment type="caution">
    <text evidence="1">The sequence shown here is derived from an EMBL/GenBank/DDBJ whole genome shotgun (WGS) entry which is preliminary data.</text>
</comment>
<proteinExistence type="predicted"/>
<dbReference type="InParanoid" id="A0A2P5F2T0"/>
<name>A0A2P5F2T0_TREOI</name>
<dbReference type="EMBL" id="JXTC01000069">
    <property type="protein sequence ID" value="PON92091.1"/>
    <property type="molecule type" value="Genomic_DNA"/>
</dbReference>